<evidence type="ECO:0000313" key="2">
    <source>
        <dbReference type="Proteomes" id="UP001177260"/>
    </source>
</evidence>
<keyword evidence="2" id="KW-1185">Reference proteome</keyword>
<accession>A0ACC3B1Y0</accession>
<name>A0ACC3B1Y0_9EURO</name>
<dbReference type="EMBL" id="JAOPJF010000033">
    <property type="protein sequence ID" value="KAK1144109.1"/>
    <property type="molecule type" value="Genomic_DNA"/>
</dbReference>
<evidence type="ECO:0000313" key="1">
    <source>
        <dbReference type="EMBL" id="KAK1144109.1"/>
    </source>
</evidence>
<comment type="caution">
    <text evidence="1">The sequence shown here is derived from an EMBL/GenBank/DDBJ whole genome shotgun (WGS) entry which is preliminary data.</text>
</comment>
<dbReference type="Proteomes" id="UP001177260">
    <property type="component" value="Unassembled WGS sequence"/>
</dbReference>
<sequence length="259" mass="28306">MDTIRNSDTPYPLMLPTPNTFSTELSNLGLRPSDTIVVYDAAEIGTYNAPRVAWMFRVYGHKNVHVLNNFRVYHQLLEFPVESGDIVSSRVSSSGGLGDAHAETYPVPEISQEMVISYADLQKILAAQNESSFDSAYQILDSRTNALFTGSEGYSDPSIQRGHIVGSVNIPLSTVLNEEGAIKTPSELKALFEQSGVSEQPAILSCNSGVTAAVVEVALTESGYAMPKRLYDGSWMEWGRVSSSEYIARGRDDGIVDRI</sequence>
<gene>
    <name evidence="1" type="ORF">N8T08_005771</name>
</gene>
<organism evidence="1 2">
    <name type="scientific">Aspergillus melleus</name>
    <dbReference type="NCBI Taxonomy" id="138277"/>
    <lineage>
        <taxon>Eukaryota</taxon>
        <taxon>Fungi</taxon>
        <taxon>Dikarya</taxon>
        <taxon>Ascomycota</taxon>
        <taxon>Pezizomycotina</taxon>
        <taxon>Eurotiomycetes</taxon>
        <taxon>Eurotiomycetidae</taxon>
        <taxon>Eurotiales</taxon>
        <taxon>Aspergillaceae</taxon>
        <taxon>Aspergillus</taxon>
        <taxon>Aspergillus subgen. Circumdati</taxon>
    </lineage>
</organism>
<proteinExistence type="predicted"/>
<protein>
    <submittedName>
        <fullName evidence="1">Uncharacterized protein</fullName>
    </submittedName>
</protein>
<reference evidence="1 2" key="1">
    <citation type="journal article" date="2023" name="ACS Omega">
        <title>Identification of the Neoaspergillic Acid Biosynthesis Gene Cluster by Establishing an In Vitro CRISPR-Ribonucleoprotein Genetic System in Aspergillus melleus.</title>
        <authorList>
            <person name="Yuan B."/>
            <person name="Grau M.F."/>
            <person name="Murata R.M."/>
            <person name="Torok T."/>
            <person name="Venkateswaran K."/>
            <person name="Stajich J.E."/>
            <person name="Wang C.C.C."/>
        </authorList>
    </citation>
    <scope>NUCLEOTIDE SEQUENCE [LARGE SCALE GENOMIC DNA]</scope>
    <source>
        <strain evidence="1 2">IMV 1140</strain>
    </source>
</reference>